<evidence type="ECO:0000313" key="2">
    <source>
        <dbReference type="Proteomes" id="UP000058074"/>
    </source>
</evidence>
<name>A0A0N9V3Q0_SPHMC</name>
<protein>
    <submittedName>
        <fullName evidence="1">Uncharacterized protein</fullName>
    </submittedName>
</protein>
<dbReference type="KEGG" id="smag:AN936_22035"/>
<dbReference type="PATRIC" id="fig|33050.5.peg.4562"/>
<proteinExistence type="predicted"/>
<organism evidence="1 2">
    <name type="scientific">Sphingopyxis macrogoltabida</name>
    <name type="common">Sphingomonas macrogoltabidus</name>
    <dbReference type="NCBI Taxonomy" id="33050"/>
    <lineage>
        <taxon>Bacteria</taxon>
        <taxon>Pseudomonadati</taxon>
        <taxon>Pseudomonadota</taxon>
        <taxon>Alphaproteobacteria</taxon>
        <taxon>Sphingomonadales</taxon>
        <taxon>Sphingomonadaceae</taxon>
        <taxon>Sphingopyxis</taxon>
    </lineage>
</organism>
<dbReference type="AlphaFoldDB" id="A0A0N9V3Q0"/>
<gene>
    <name evidence="1" type="ORF">AN936_22035</name>
</gene>
<evidence type="ECO:0000313" key="1">
    <source>
        <dbReference type="EMBL" id="ALH82936.1"/>
    </source>
</evidence>
<dbReference type="EMBL" id="CP012700">
    <property type="protein sequence ID" value="ALH82936.1"/>
    <property type="molecule type" value="Genomic_DNA"/>
</dbReference>
<dbReference type="Proteomes" id="UP000058074">
    <property type="component" value="Chromosome"/>
</dbReference>
<reference evidence="1 2" key="1">
    <citation type="journal article" date="2015" name="Genome Announc.">
        <title>Complete Genome Sequence of Polypropylene Glycol- and Polyethylene Glycol-Degrading Sphingopyxis macrogoltabida Strain EY-1.</title>
        <authorList>
            <person name="Ohtsubo Y."/>
            <person name="Nagata Y."/>
            <person name="Numata M."/>
            <person name="Tsuchikane K."/>
            <person name="Hosoyama A."/>
            <person name="Yamazoe A."/>
            <person name="Tsuda M."/>
            <person name="Fujita N."/>
            <person name="Kawai F."/>
        </authorList>
    </citation>
    <scope>NUCLEOTIDE SEQUENCE [LARGE SCALE GENOMIC DNA]</scope>
    <source>
        <strain evidence="1 2">EY-1</strain>
    </source>
</reference>
<dbReference type="RefSeq" id="WP_054589914.1">
    <property type="nucleotide sequence ID" value="NZ_CP012700.1"/>
</dbReference>
<sequence>MKGADQCPKCASRATIDVDAPSPKGFYSRDVRVCRNCQTIWEPFNPADMFDPADRLASFSEPCNNCAFRTGSPEQKDKEEWKKTIAALKAGGQFFCHKGVPIDIKNANGFAYPEDGKNPRKMRLCRGYLNMWAAQISKEMAAEGLS</sequence>
<dbReference type="OrthoDB" id="3694512at2"/>
<accession>A0A0N9V3Q0</accession>